<sequence>MASEVETLDTLLNKATNPANREEDWDHMMMFCDRVNKDIEGPMISVRLLAHKLQSPQEREALFALLTLETCVKNCGSRFQSEIGKFRFLNEIIKVVSPKYLGTRTSENVKKRCIELMYSWTRDLSHEPKIGEAYAMLKTQGIVKEDPAYIDKNLNANPAPPPRPKNALFEDDEKARLLSRLLKSKNPEDLQAANRLIKNMVQQDADRIDKISKRVSELETINNNVSVLSEMLEHYGTESASQSDRDTMKELYETLEKLRPNLFRLASDTDEQDNDGIADILKANDEVMKVMNQYKLKVEGSSDFGTNHTLLDLGFDQTTQSPNKTKANLASTTTPVGASILDEQLLALGLSDPPDMKPVVASNQPSSNLDNSSSSTIDQLSDIFGSVNVEPSDKLSNVITASSTTDANPSPIHSVFNMGATNTPLHSGMAQAPVFPNFTATSQTPSLASGSFVSAPLKNKPQAFGSMSADALGMRLSSSTTVSESQKKAMEELDMLGKAMLMQSLSKEKGQSSSSTNSPFTSALSATGTNTTTNTTTTTAATSLSTTPATHSTNSAIGPFIGASTTTTGSTSTTTTTTTTTATTNNTNNNTSSALDDTIGDLFCFNGDLTPSILTTASTTPASSIISTTTTTTKDAADILTATTAISNNTTTTATATTTINSNGSGSGGGGGDVVGSLLNFSTKPLVPVGQEPAYSDGSGGGGGGGSNIINTGSPTLVPKEPISLSDVFVPLESVEPGATSSINAYEKDGLKIVIHFAKNKPRPDVLVLVVSVMNSGSIPIRNFLFQAAVPKMMKVKLQPPSATDLPSFNPILPPAAITQVMLLANPLKEKIRLKYKITYYKESVQLSDVGEIDDFPTN</sequence>
<dbReference type="SUPFAM" id="SSF48464">
    <property type="entry name" value="ENTH/VHS domain"/>
    <property type="match status" value="1"/>
</dbReference>
<keyword evidence="9" id="KW-0472">Membrane</keyword>
<evidence type="ECO:0000256" key="10">
    <source>
        <dbReference type="SAM" id="MobiDB-lite"/>
    </source>
</evidence>
<feature type="compositionally biased region" description="Low complexity" evidence="10">
    <location>
        <begin position="362"/>
        <end position="375"/>
    </location>
</feature>
<evidence type="ECO:0000259" key="12">
    <source>
        <dbReference type="PROSITE" id="PS50180"/>
    </source>
</evidence>
<dbReference type="InterPro" id="IPR004152">
    <property type="entry name" value="GAT_dom"/>
</dbReference>
<evidence type="ECO:0000256" key="7">
    <source>
        <dbReference type="ARBA" id="ARBA00022927"/>
    </source>
</evidence>
<name>A0A6P7TS31_9MOLL</name>
<dbReference type="GO" id="GO:0043130">
    <property type="term" value="F:ubiquitin binding"/>
    <property type="evidence" value="ECO:0007669"/>
    <property type="project" value="InterPro"/>
</dbReference>
<keyword evidence="5" id="KW-0967">Endosome</keyword>
<dbReference type="GO" id="GO:0006893">
    <property type="term" value="P:Golgi to plasma membrane transport"/>
    <property type="evidence" value="ECO:0007669"/>
    <property type="project" value="TreeGrafter"/>
</dbReference>
<dbReference type="SUPFAM" id="SSF89009">
    <property type="entry name" value="GAT-like domain"/>
    <property type="match status" value="1"/>
</dbReference>
<dbReference type="PROSITE" id="PS50909">
    <property type="entry name" value="GAT"/>
    <property type="match status" value="1"/>
</dbReference>
<evidence type="ECO:0000256" key="9">
    <source>
        <dbReference type="ARBA" id="ARBA00023136"/>
    </source>
</evidence>
<reference evidence="15" key="1">
    <citation type="submission" date="2025-08" db="UniProtKB">
        <authorList>
            <consortium name="RefSeq"/>
        </authorList>
    </citation>
    <scope>IDENTIFICATION</scope>
</reference>
<dbReference type="InterPro" id="IPR038425">
    <property type="entry name" value="GAT_sf"/>
</dbReference>
<feature type="region of interest" description="Disordered" evidence="10">
    <location>
        <begin position="504"/>
        <end position="590"/>
    </location>
</feature>
<evidence type="ECO:0000313" key="15">
    <source>
        <dbReference type="RefSeq" id="XP_029652152.1"/>
    </source>
</evidence>
<dbReference type="CDD" id="cd03567">
    <property type="entry name" value="VHS_GGA_metazoan"/>
    <property type="match status" value="1"/>
</dbReference>
<dbReference type="PANTHER" id="PTHR45905">
    <property type="entry name" value="GOLGI-LOCALIZED, GAMMA-ADAPTIN EAR CONTAINING, ARF BINDING PROTEIN"/>
    <property type="match status" value="1"/>
</dbReference>
<evidence type="ECO:0000259" key="11">
    <source>
        <dbReference type="PROSITE" id="PS50179"/>
    </source>
</evidence>
<dbReference type="SMART" id="SM00809">
    <property type="entry name" value="Alpha_adaptinC2"/>
    <property type="match status" value="1"/>
</dbReference>
<dbReference type="GO" id="GO:0034394">
    <property type="term" value="P:protein localization to cell surface"/>
    <property type="evidence" value="ECO:0007669"/>
    <property type="project" value="TreeGrafter"/>
</dbReference>
<dbReference type="Gene3D" id="1.20.5.170">
    <property type="match status" value="1"/>
</dbReference>
<dbReference type="AlphaFoldDB" id="A0A6P7TS31"/>
<feature type="region of interest" description="Disordered" evidence="10">
    <location>
        <begin position="356"/>
        <end position="375"/>
    </location>
</feature>
<dbReference type="InterPro" id="IPR013041">
    <property type="entry name" value="Clathrin_app_Ig-like_sf"/>
</dbReference>
<dbReference type="SUPFAM" id="SSF49348">
    <property type="entry name" value="Clathrin adaptor appendage domain"/>
    <property type="match status" value="1"/>
</dbReference>
<feature type="domain" description="GAT" evidence="13">
    <location>
        <begin position="171"/>
        <end position="299"/>
    </location>
</feature>
<dbReference type="InterPro" id="IPR041198">
    <property type="entry name" value="GGA_N-GAT"/>
</dbReference>
<dbReference type="PROSITE" id="PS50179">
    <property type="entry name" value="VHS"/>
    <property type="match status" value="1"/>
</dbReference>
<accession>A0A6P7TS31</accession>
<evidence type="ECO:0000256" key="3">
    <source>
        <dbReference type="ARBA" id="ARBA00008099"/>
    </source>
</evidence>
<dbReference type="InterPro" id="IPR008152">
    <property type="entry name" value="Clathrin_a/b/g-adaptin_app_Ig"/>
</dbReference>
<evidence type="ECO:0000313" key="14">
    <source>
        <dbReference type="Proteomes" id="UP000515154"/>
    </source>
</evidence>
<dbReference type="PROSITE" id="PS50180">
    <property type="entry name" value="GAE"/>
    <property type="match status" value="1"/>
</dbReference>
<keyword evidence="6" id="KW-0832">Ubl conjugation</keyword>
<dbReference type="Gene3D" id="2.60.40.1230">
    <property type="match status" value="1"/>
</dbReference>
<dbReference type="GO" id="GO:0031267">
    <property type="term" value="F:small GTPase binding"/>
    <property type="evidence" value="ECO:0007669"/>
    <property type="project" value="InterPro"/>
</dbReference>
<dbReference type="GO" id="GO:0035091">
    <property type="term" value="F:phosphatidylinositol binding"/>
    <property type="evidence" value="ECO:0007669"/>
    <property type="project" value="InterPro"/>
</dbReference>
<proteinExistence type="inferred from homology"/>
<dbReference type="InterPro" id="IPR008942">
    <property type="entry name" value="ENTH_VHS"/>
</dbReference>
<evidence type="ECO:0000256" key="8">
    <source>
        <dbReference type="ARBA" id="ARBA00023034"/>
    </source>
</evidence>
<dbReference type="Pfam" id="PF18308">
    <property type="entry name" value="GGA_N-GAT"/>
    <property type="match status" value="1"/>
</dbReference>
<evidence type="ECO:0000256" key="6">
    <source>
        <dbReference type="ARBA" id="ARBA00022843"/>
    </source>
</evidence>
<feature type="domain" description="VHS" evidence="11">
    <location>
        <begin position="15"/>
        <end position="145"/>
    </location>
</feature>
<keyword evidence="4" id="KW-0813">Transport</keyword>
<dbReference type="Pfam" id="PF03127">
    <property type="entry name" value="GAT"/>
    <property type="match status" value="1"/>
</dbReference>
<dbReference type="SMART" id="SM00288">
    <property type="entry name" value="VHS"/>
    <property type="match status" value="1"/>
</dbReference>
<dbReference type="KEGG" id="osn:115225343"/>
<keyword evidence="8" id="KW-0333">Golgi apparatus</keyword>
<dbReference type="InterPro" id="IPR008153">
    <property type="entry name" value="GAE_dom"/>
</dbReference>
<dbReference type="InterPro" id="IPR027422">
    <property type="entry name" value="GGA1-3"/>
</dbReference>
<dbReference type="CDD" id="cd14234">
    <property type="entry name" value="GAT_GGA_meta"/>
    <property type="match status" value="1"/>
</dbReference>
<dbReference type="Gene3D" id="1.20.58.160">
    <property type="match status" value="1"/>
</dbReference>
<comment type="similarity">
    <text evidence="3">Belongs to the GGA protein family.</text>
</comment>
<dbReference type="PANTHER" id="PTHR45905:SF1">
    <property type="entry name" value="GOLGI-LOCALIZED, GAMMA-ADAPTIN EAR CONTAINING, ARF BINDING PROTEIN"/>
    <property type="match status" value="1"/>
</dbReference>
<keyword evidence="14" id="KW-1185">Reference proteome</keyword>
<evidence type="ECO:0000259" key="13">
    <source>
        <dbReference type="PROSITE" id="PS50909"/>
    </source>
</evidence>
<dbReference type="InterPro" id="IPR002014">
    <property type="entry name" value="VHS_dom"/>
</dbReference>
<dbReference type="Pfam" id="PF02883">
    <property type="entry name" value="Alpha_adaptinC2"/>
    <property type="match status" value="1"/>
</dbReference>
<comment type="subcellular location">
    <subcellularLocation>
        <location evidence="2">Early endosome membrane</location>
        <topology evidence="2">Peripheral membrane protein</topology>
    </subcellularLocation>
    <subcellularLocation>
        <location evidence="1">Golgi apparatus</location>
        <location evidence="1">trans-Golgi network membrane</location>
        <topology evidence="1">Peripheral membrane protein</topology>
    </subcellularLocation>
</comment>
<evidence type="ECO:0000256" key="2">
    <source>
        <dbReference type="ARBA" id="ARBA00004220"/>
    </source>
</evidence>
<dbReference type="GO" id="GO:0031901">
    <property type="term" value="C:early endosome membrane"/>
    <property type="evidence" value="ECO:0007669"/>
    <property type="project" value="UniProtKB-SubCell"/>
</dbReference>
<feature type="domain" description="GAE" evidence="12">
    <location>
        <begin position="738"/>
        <end position="857"/>
    </location>
</feature>
<gene>
    <name evidence="15" type="primary">LOC115225343</name>
</gene>
<dbReference type="Pfam" id="PF00790">
    <property type="entry name" value="VHS"/>
    <property type="match status" value="1"/>
</dbReference>
<dbReference type="RefSeq" id="XP_029652152.1">
    <property type="nucleotide sequence ID" value="XM_029796292.2"/>
</dbReference>
<evidence type="ECO:0000256" key="4">
    <source>
        <dbReference type="ARBA" id="ARBA00022448"/>
    </source>
</evidence>
<dbReference type="GO" id="GO:0006886">
    <property type="term" value="P:intracellular protein transport"/>
    <property type="evidence" value="ECO:0007669"/>
    <property type="project" value="InterPro"/>
</dbReference>
<feature type="compositionally biased region" description="Low complexity" evidence="10">
    <location>
        <begin position="562"/>
        <end position="590"/>
    </location>
</feature>
<evidence type="ECO:0000256" key="5">
    <source>
        <dbReference type="ARBA" id="ARBA00022753"/>
    </source>
</evidence>
<protein>
    <submittedName>
        <fullName evidence="15">ADP-ribosylation factor-binding protein GGA1 isoform X1</fullName>
    </submittedName>
</protein>
<evidence type="ECO:0000256" key="1">
    <source>
        <dbReference type="ARBA" id="ARBA00004150"/>
    </source>
</evidence>
<keyword evidence="7" id="KW-0653">Protein transport</keyword>
<dbReference type="GO" id="GO:0005802">
    <property type="term" value="C:trans-Golgi network"/>
    <property type="evidence" value="ECO:0007669"/>
    <property type="project" value="InterPro"/>
</dbReference>
<organism evidence="14 15">
    <name type="scientific">Octopus sinensis</name>
    <name type="common">East Asian common octopus</name>
    <dbReference type="NCBI Taxonomy" id="2607531"/>
    <lineage>
        <taxon>Eukaryota</taxon>
        <taxon>Metazoa</taxon>
        <taxon>Spiralia</taxon>
        <taxon>Lophotrochozoa</taxon>
        <taxon>Mollusca</taxon>
        <taxon>Cephalopoda</taxon>
        <taxon>Coleoidea</taxon>
        <taxon>Octopodiformes</taxon>
        <taxon>Octopoda</taxon>
        <taxon>Incirrata</taxon>
        <taxon>Octopodidae</taxon>
        <taxon>Octopus</taxon>
    </lineage>
</organism>
<feature type="compositionally biased region" description="Low complexity" evidence="10">
    <location>
        <begin position="511"/>
        <end position="553"/>
    </location>
</feature>
<dbReference type="Gene3D" id="1.25.40.90">
    <property type="match status" value="1"/>
</dbReference>
<dbReference type="Proteomes" id="UP000515154">
    <property type="component" value="Linkage group LG27"/>
</dbReference>